<keyword evidence="1" id="KW-0732">Signal</keyword>
<reference evidence="2" key="1">
    <citation type="submission" date="2014-12" db="EMBL/GenBank/DDBJ databases">
        <title>Transcriptome analysis of odorant binding protein genes in the bamboo forest grasshopper, Ceracris kiangsu Tsai.</title>
        <authorList>
            <person name="Li R."/>
            <person name="Jiang G."/>
        </authorList>
    </citation>
    <scope>NUCLEOTIDE SEQUENCE</scope>
</reference>
<dbReference type="CDD" id="cd23992">
    <property type="entry name" value="PBP_GOBP"/>
    <property type="match status" value="1"/>
</dbReference>
<proteinExistence type="evidence at transcript level"/>
<dbReference type="AlphaFoldDB" id="A0A1C8CIU9"/>
<protein>
    <submittedName>
        <fullName evidence="2">Odorant-binding protein 6</fullName>
    </submittedName>
</protein>
<name>A0A1C8CIU9_CERKI</name>
<dbReference type="Gene3D" id="1.10.238.20">
    <property type="entry name" value="Pheromone/general odorant binding protein domain"/>
    <property type="match status" value="1"/>
</dbReference>
<organism evidence="2">
    <name type="scientific">Ceracris kiangsu</name>
    <name type="common">Yellow-spined bamboo locust</name>
    <name type="synonym">Rammeacris kiangsu</name>
    <dbReference type="NCBI Taxonomy" id="227354"/>
    <lineage>
        <taxon>Eukaryota</taxon>
        <taxon>Metazoa</taxon>
        <taxon>Ecdysozoa</taxon>
        <taxon>Arthropoda</taxon>
        <taxon>Hexapoda</taxon>
        <taxon>Insecta</taxon>
        <taxon>Pterygota</taxon>
        <taxon>Neoptera</taxon>
        <taxon>Polyneoptera</taxon>
        <taxon>Orthoptera</taxon>
        <taxon>Caelifera</taxon>
        <taxon>Acrididea</taxon>
        <taxon>Acridomorpha</taxon>
        <taxon>Acridoidea</taxon>
        <taxon>Acrididae</taxon>
        <taxon>Gomphocerinae</taxon>
        <taxon>Ceracris</taxon>
    </lineage>
</organism>
<evidence type="ECO:0000256" key="1">
    <source>
        <dbReference type="SAM" id="SignalP"/>
    </source>
</evidence>
<dbReference type="GO" id="GO:0005549">
    <property type="term" value="F:odorant binding"/>
    <property type="evidence" value="ECO:0007669"/>
    <property type="project" value="InterPro"/>
</dbReference>
<feature type="chain" id="PRO_5008892417" evidence="1">
    <location>
        <begin position="21"/>
        <end position="153"/>
    </location>
</feature>
<dbReference type="Pfam" id="PF01395">
    <property type="entry name" value="PBP_GOBP"/>
    <property type="match status" value="1"/>
</dbReference>
<accession>A0A1C8CIU9</accession>
<evidence type="ECO:0000313" key="2">
    <source>
        <dbReference type="EMBL" id="AKE31844.1"/>
    </source>
</evidence>
<dbReference type="EMBL" id="KP255956">
    <property type="protein sequence ID" value="AKE31844.1"/>
    <property type="molecule type" value="mRNA"/>
</dbReference>
<dbReference type="InterPro" id="IPR036728">
    <property type="entry name" value="PBP_GOBP_sf"/>
</dbReference>
<dbReference type="SUPFAM" id="SSF47565">
    <property type="entry name" value="Insect pheromone/odorant-binding proteins"/>
    <property type="match status" value="1"/>
</dbReference>
<feature type="signal peptide" evidence="1">
    <location>
        <begin position="1"/>
        <end position="20"/>
    </location>
</feature>
<dbReference type="InterPro" id="IPR006170">
    <property type="entry name" value="PBP/GOBP"/>
</dbReference>
<sequence length="153" mass="16857">MKALLVAFVAALGCLALAVAAISESMARAEEAAAKIELSELFEECNETFPIPKATINYFFSHGRLQNENDYGSKCYIHCLTDRSGEIDSDGNFDADMIKVMTRRFPNETHIEGLNEMVDGCVAARGESDFCERAYGLVSCLIKEKLARLGHSH</sequence>
<dbReference type="SMART" id="SM00708">
    <property type="entry name" value="PhBP"/>
    <property type="match status" value="1"/>
</dbReference>